<evidence type="ECO:0000313" key="2">
    <source>
        <dbReference type="EMBL" id="KDE39451.1"/>
    </source>
</evidence>
<gene>
    <name evidence="2" type="ORF">ADINL_2580</name>
</gene>
<keyword evidence="3" id="KW-1185">Reference proteome</keyword>
<comment type="caution">
    <text evidence="2">The sequence shown here is derived from an EMBL/GenBank/DDBJ whole genome shotgun (WGS) entry which is preliminary data.</text>
</comment>
<evidence type="ECO:0000313" key="3">
    <source>
        <dbReference type="Proteomes" id="UP000027318"/>
    </source>
</evidence>
<dbReference type="Proteomes" id="UP000027318">
    <property type="component" value="Unassembled WGS sequence"/>
</dbReference>
<name>A0A063Y3Z9_9GAMM</name>
<dbReference type="AlphaFoldDB" id="A0A063Y3Z9"/>
<dbReference type="EMBL" id="JMSZ01000032">
    <property type="protein sequence ID" value="KDE39451.1"/>
    <property type="molecule type" value="Genomic_DNA"/>
</dbReference>
<evidence type="ECO:0000256" key="1">
    <source>
        <dbReference type="SAM" id="Coils"/>
    </source>
</evidence>
<dbReference type="STRING" id="267850.ADINL_2580"/>
<sequence>MLVGLAGCANHYPLGIPEEQWLLMSSEQQLEARSQQAALDQAAQARREAEARAREAEARRQTAELEQRRQGAAYGERVQCILEPVEVYLRGRWEPARPVAMDLVQGFPIELTATDTRGRYGQRLAAGFDGQVVRICSSIQALQRPYGESCVDLVATRQQLQRGISRSLEQERLLKGTLYCDLVLQALPGQRLKSR</sequence>
<accession>A0A063Y3Z9</accession>
<feature type="coiled-coil region" evidence="1">
    <location>
        <begin position="32"/>
        <end position="68"/>
    </location>
</feature>
<protein>
    <submittedName>
        <fullName evidence="2">Uncharacterized protein</fullName>
    </submittedName>
</protein>
<organism evidence="2 3">
    <name type="scientific">Nitrincola lacisaponensis</name>
    <dbReference type="NCBI Taxonomy" id="267850"/>
    <lineage>
        <taxon>Bacteria</taxon>
        <taxon>Pseudomonadati</taxon>
        <taxon>Pseudomonadota</taxon>
        <taxon>Gammaproteobacteria</taxon>
        <taxon>Oceanospirillales</taxon>
        <taxon>Oceanospirillaceae</taxon>
        <taxon>Nitrincola</taxon>
    </lineage>
</organism>
<keyword evidence="1" id="KW-0175">Coiled coil</keyword>
<proteinExistence type="predicted"/>
<reference evidence="2 3" key="1">
    <citation type="journal article" date="2005" name="Int. J. Syst. Evol. Microbiol.">
        <title>Nitrincola lacisaponensis gen. nov., sp. nov., a novel alkaliphilic bacterium isolated from an alkaline, saline lake.</title>
        <authorList>
            <person name="Dimitriu P.A."/>
            <person name="Shukla S.K."/>
            <person name="Conradt J."/>
            <person name="Marquez M.C."/>
            <person name="Ventosa A."/>
            <person name="Maglia A."/>
            <person name="Peyton B.M."/>
            <person name="Pinkart H.C."/>
            <person name="Mormile M.R."/>
        </authorList>
    </citation>
    <scope>NUCLEOTIDE SEQUENCE [LARGE SCALE GENOMIC DNA]</scope>
    <source>
        <strain evidence="2 3">4CA</strain>
    </source>
</reference>